<dbReference type="Gene3D" id="3.40.50.2000">
    <property type="entry name" value="Glycogen Phosphorylase B"/>
    <property type="match status" value="2"/>
</dbReference>
<dbReference type="Proteomes" id="UP000029713">
    <property type="component" value="Unassembled WGS sequence"/>
</dbReference>
<keyword evidence="1" id="KW-0328">Glycosyltransferase</keyword>
<organism evidence="4 5">
    <name type="scientific">Modestobacter caceresii</name>
    <dbReference type="NCBI Taxonomy" id="1522368"/>
    <lineage>
        <taxon>Bacteria</taxon>
        <taxon>Bacillati</taxon>
        <taxon>Actinomycetota</taxon>
        <taxon>Actinomycetes</taxon>
        <taxon>Geodermatophilales</taxon>
        <taxon>Geodermatophilaceae</taxon>
        <taxon>Modestobacter</taxon>
    </lineage>
</organism>
<feature type="domain" description="Glycosyltransferase subfamily 4-like N-terminal" evidence="3">
    <location>
        <begin position="16"/>
        <end position="175"/>
    </location>
</feature>
<keyword evidence="2" id="KW-0808">Transferase</keyword>
<dbReference type="PANTHER" id="PTHR46401">
    <property type="entry name" value="GLYCOSYLTRANSFERASE WBBK-RELATED"/>
    <property type="match status" value="1"/>
</dbReference>
<gene>
    <name evidence="4" type="ORF">IN07_03970</name>
</gene>
<evidence type="ECO:0000256" key="1">
    <source>
        <dbReference type="ARBA" id="ARBA00022676"/>
    </source>
</evidence>
<evidence type="ECO:0000256" key="2">
    <source>
        <dbReference type="ARBA" id="ARBA00022679"/>
    </source>
</evidence>
<dbReference type="InterPro" id="IPR028098">
    <property type="entry name" value="Glyco_trans_4-like_N"/>
</dbReference>
<dbReference type="Pfam" id="PF13439">
    <property type="entry name" value="Glyco_transf_4"/>
    <property type="match status" value="1"/>
</dbReference>
<dbReference type="OrthoDB" id="9801609at2"/>
<name>A0A098YEC0_9ACTN</name>
<dbReference type="PANTHER" id="PTHR46401:SF2">
    <property type="entry name" value="GLYCOSYLTRANSFERASE WBBK-RELATED"/>
    <property type="match status" value="1"/>
</dbReference>
<comment type="caution">
    <text evidence="4">The sequence shown here is derived from an EMBL/GenBank/DDBJ whole genome shotgun (WGS) entry which is preliminary data.</text>
</comment>
<dbReference type="GO" id="GO:0009103">
    <property type="term" value="P:lipopolysaccharide biosynthetic process"/>
    <property type="evidence" value="ECO:0007669"/>
    <property type="project" value="TreeGrafter"/>
</dbReference>
<dbReference type="Pfam" id="PF13692">
    <property type="entry name" value="Glyco_trans_1_4"/>
    <property type="match status" value="1"/>
</dbReference>
<protein>
    <recommendedName>
        <fullName evidence="3">Glycosyltransferase subfamily 4-like N-terminal domain-containing protein</fullName>
    </recommendedName>
</protein>
<proteinExistence type="predicted"/>
<dbReference type="GO" id="GO:0016757">
    <property type="term" value="F:glycosyltransferase activity"/>
    <property type="evidence" value="ECO:0007669"/>
    <property type="project" value="UniProtKB-KW"/>
</dbReference>
<dbReference type="RefSeq" id="WP_036333812.1">
    <property type="nucleotide sequence ID" value="NZ_JPMX01000011.1"/>
</dbReference>
<dbReference type="EMBL" id="JPMX01000011">
    <property type="protein sequence ID" value="KGH48116.1"/>
    <property type="molecule type" value="Genomic_DNA"/>
</dbReference>
<sequence length="360" mass="38312">MKIALDATPLLGRSTGVGTYVRGLTSGLAELPGLDLRAVPFTLRGGRRPAELPPAVQWRHLPVPARALQAAWTRAPLPPVEAFSGRVDVFHATNFVAPPALRTASVVTVHDLTYLRFPEWVTDAVLRYRDLVPRALDRLGTVVVTPTRAVADEVTAAYSLPEDRVVVTPLGVDPAWFGAHPVDDAWLAARGLPDEFLLFVGAREPRKNLSTLLDAHRRARAEGTVPDLVLAGPAGWGPEAEQGAGVHVTGWLSQSELHGVVARARAVLLPSHYEGFGLPLLEAMAAGTAVVASDVPAHREVAGGHATLVAPTDVDGWAEALTTAAPSDGPRRAEAAAWARQHTWRACAEATVDAYRRAVG</sequence>
<evidence type="ECO:0000313" key="4">
    <source>
        <dbReference type="EMBL" id="KGH48116.1"/>
    </source>
</evidence>
<evidence type="ECO:0000313" key="5">
    <source>
        <dbReference type="Proteomes" id="UP000029713"/>
    </source>
</evidence>
<dbReference type="STRING" id="1522368.IN07_03970"/>
<dbReference type="AlphaFoldDB" id="A0A098YEC0"/>
<dbReference type="SUPFAM" id="SSF53756">
    <property type="entry name" value="UDP-Glycosyltransferase/glycogen phosphorylase"/>
    <property type="match status" value="1"/>
</dbReference>
<evidence type="ECO:0000259" key="3">
    <source>
        <dbReference type="Pfam" id="PF13439"/>
    </source>
</evidence>
<dbReference type="CDD" id="cd03809">
    <property type="entry name" value="GT4_MtfB-like"/>
    <property type="match status" value="1"/>
</dbReference>
<accession>A0A098YEC0</accession>
<keyword evidence="5" id="KW-1185">Reference proteome</keyword>
<reference evidence="4 5" key="1">
    <citation type="submission" date="2014-07" db="EMBL/GenBank/DDBJ databases">
        <title>Biosystematic studies on Modestobacter strains isolated from extreme hyper-arid desert soil and from historic building.</title>
        <authorList>
            <person name="Bukarasam K."/>
            <person name="Bull A."/>
            <person name="Girard G."/>
            <person name="van Wezel G."/>
            <person name="Goodfellow M."/>
        </authorList>
    </citation>
    <scope>NUCLEOTIDE SEQUENCE [LARGE SCALE GENOMIC DNA]</scope>
    <source>
        <strain evidence="4 5">KNN45-2b</strain>
    </source>
</reference>